<feature type="binding site" evidence="1">
    <location>
        <position position="156"/>
    </location>
    <ligand>
        <name>Mn(2+)</name>
        <dbReference type="ChEBI" id="CHEBI:29035"/>
        <label>2</label>
    </ligand>
</feature>
<dbReference type="CDD" id="cd03886">
    <property type="entry name" value="M20_Acy1"/>
    <property type="match status" value="1"/>
</dbReference>
<dbReference type="Gene3D" id="3.30.70.360">
    <property type="match status" value="1"/>
</dbReference>
<dbReference type="InterPro" id="IPR036264">
    <property type="entry name" value="Bact_exopeptidase_dim_dom"/>
</dbReference>
<comment type="cofactor">
    <cofactor evidence="1">
        <name>Mn(2+)</name>
        <dbReference type="ChEBI" id="CHEBI:29035"/>
    </cofactor>
    <text evidence="1">The Mn(2+) ion enhances activity.</text>
</comment>
<evidence type="ECO:0000256" key="1">
    <source>
        <dbReference type="PIRSR" id="PIRSR005962-1"/>
    </source>
</evidence>
<dbReference type="Pfam" id="PF01546">
    <property type="entry name" value="Peptidase_M20"/>
    <property type="match status" value="1"/>
</dbReference>
<dbReference type="Proteomes" id="UP001144471">
    <property type="component" value="Unassembled WGS sequence"/>
</dbReference>
<evidence type="ECO:0000313" key="3">
    <source>
        <dbReference type="Proteomes" id="UP001144471"/>
    </source>
</evidence>
<dbReference type="InterPro" id="IPR002933">
    <property type="entry name" value="Peptidase_M20"/>
</dbReference>
<feature type="binding site" evidence="1">
    <location>
        <position position="363"/>
    </location>
    <ligand>
        <name>Mn(2+)</name>
        <dbReference type="ChEBI" id="CHEBI:29035"/>
        <label>2</label>
    </ligand>
</feature>
<dbReference type="PIRSF" id="PIRSF005962">
    <property type="entry name" value="Pept_M20D_amidohydro"/>
    <property type="match status" value="1"/>
</dbReference>
<sequence>MNRLCELDRVLHSIPEIGMEEYKTADFIRRTLEENGIAYEAAGGTGTLVYFKGRRDEVIAFRADIDALPLADNSHHISPSVNKGFSHACGHSAHTSALLETILQVDEGIREGKVLEKSLLFIFQPGEEGCGGARYVIGDEVFEKYRERIECFFATHVNPEMDEGRVAVREGYVSAQNVNIEWDIEGQGCHGAQPHTGIDIVVVTSELIGAYQTIRSRNVHPDDMYLFTIGKFLTGSKVDGVFQPGGARNIIPNNIQLEGTIRMYDSKYIDISRERIEALNRGYEEAYGIKIHMDFKPNYPAMVNDAGLYGDMVEVLEELGIEAEESKKMTGSEDFSFYRDIAPTFMFLTGTRNVEEGHTAALHNPAFGYTSKALETIVRVYHGLIQQKAM</sequence>
<dbReference type="SUPFAM" id="SSF53187">
    <property type="entry name" value="Zn-dependent exopeptidases"/>
    <property type="match status" value="1"/>
</dbReference>
<feature type="binding site" evidence="1">
    <location>
        <position position="89"/>
    </location>
    <ligand>
        <name>Mn(2+)</name>
        <dbReference type="ChEBI" id="CHEBI:29035"/>
        <label>2</label>
    </ligand>
</feature>
<organism evidence="2 3">
    <name type="scientific">Propionigenium maris DSM 9537</name>
    <dbReference type="NCBI Taxonomy" id="1123000"/>
    <lineage>
        <taxon>Bacteria</taxon>
        <taxon>Fusobacteriati</taxon>
        <taxon>Fusobacteriota</taxon>
        <taxon>Fusobacteriia</taxon>
        <taxon>Fusobacteriales</taxon>
        <taxon>Fusobacteriaceae</taxon>
        <taxon>Propionigenium</taxon>
    </lineage>
</organism>
<comment type="caution">
    <text evidence="2">The sequence shown here is derived from an EMBL/GenBank/DDBJ whole genome shotgun (WGS) entry which is preliminary data.</text>
</comment>
<feature type="binding site" evidence="1">
    <location>
        <position position="91"/>
    </location>
    <ligand>
        <name>Mn(2+)</name>
        <dbReference type="ChEBI" id="CHEBI:29035"/>
        <label>2</label>
    </ligand>
</feature>
<dbReference type="InterPro" id="IPR017439">
    <property type="entry name" value="Amidohydrolase"/>
</dbReference>
<keyword evidence="1" id="KW-0479">Metal-binding</keyword>
<dbReference type="Gene3D" id="3.40.630.10">
    <property type="entry name" value="Zn peptidases"/>
    <property type="match status" value="1"/>
</dbReference>
<dbReference type="PANTHER" id="PTHR11014:SF63">
    <property type="entry name" value="METALLOPEPTIDASE, PUTATIVE (AFU_ORTHOLOGUE AFUA_6G09600)-RELATED"/>
    <property type="match status" value="1"/>
</dbReference>
<dbReference type="EMBL" id="BSDY01000019">
    <property type="protein sequence ID" value="GLI57523.1"/>
    <property type="molecule type" value="Genomic_DNA"/>
</dbReference>
<accession>A0A9W6GN18</accession>
<reference evidence="2" key="1">
    <citation type="submission" date="2022-12" db="EMBL/GenBank/DDBJ databases">
        <title>Reference genome sequencing for broad-spectrum identification of bacterial and archaeal isolates by mass spectrometry.</title>
        <authorList>
            <person name="Sekiguchi Y."/>
            <person name="Tourlousse D.M."/>
        </authorList>
    </citation>
    <scope>NUCLEOTIDE SEQUENCE</scope>
    <source>
        <strain evidence="2">10succ1</strain>
    </source>
</reference>
<keyword evidence="3" id="KW-1185">Reference proteome</keyword>
<dbReference type="RefSeq" id="WP_281837173.1">
    <property type="nucleotide sequence ID" value="NZ_BSDY01000019.1"/>
</dbReference>
<evidence type="ECO:0000313" key="2">
    <source>
        <dbReference type="EMBL" id="GLI57523.1"/>
    </source>
</evidence>
<dbReference type="PANTHER" id="PTHR11014">
    <property type="entry name" value="PEPTIDASE M20 FAMILY MEMBER"/>
    <property type="match status" value="1"/>
</dbReference>
<dbReference type="GO" id="GO:0046872">
    <property type="term" value="F:metal ion binding"/>
    <property type="evidence" value="ECO:0007669"/>
    <property type="project" value="UniProtKB-KW"/>
</dbReference>
<protein>
    <submittedName>
        <fullName evidence="2">Peptidase</fullName>
    </submittedName>
</protein>
<dbReference type="NCBIfam" id="TIGR01891">
    <property type="entry name" value="amidohydrolases"/>
    <property type="match status" value="1"/>
</dbReference>
<feature type="binding site" evidence="1">
    <location>
        <position position="128"/>
    </location>
    <ligand>
        <name>Mn(2+)</name>
        <dbReference type="ChEBI" id="CHEBI:29035"/>
        <label>2</label>
    </ligand>
</feature>
<name>A0A9W6GN18_9FUSO</name>
<keyword evidence="1" id="KW-0464">Manganese</keyword>
<dbReference type="SUPFAM" id="SSF55031">
    <property type="entry name" value="Bacterial exopeptidase dimerisation domain"/>
    <property type="match status" value="1"/>
</dbReference>
<dbReference type="AlphaFoldDB" id="A0A9W6GN18"/>
<gene>
    <name evidence="2" type="ORF">PM10SUCC1_30370</name>
</gene>
<proteinExistence type="predicted"/>
<dbReference type="GO" id="GO:0016787">
    <property type="term" value="F:hydrolase activity"/>
    <property type="evidence" value="ECO:0007669"/>
    <property type="project" value="InterPro"/>
</dbReference>